<reference evidence="2 3" key="1">
    <citation type="submission" date="2018-11" db="EMBL/GenBank/DDBJ databases">
        <authorList>
            <consortium name="Pathogen Informatics"/>
        </authorList>
    </citation>
    <scope>NUCLEOTIDE SEQUENCE [LARGE SCALE GENOMIC DNA]</scope>
</reference>
<dbReference type="FunCoup" id="A0A3P7E078">
    <property type="interactions" value="196"/>
</dbReference>
<proteinExistence type="predicted"/>
<organism evidence="2 3">
    <name type="scientific">Wuchereria bancrofti</name>
    <dbReference type="NCBI Taxonomy" id="6293"/>
    <lineage>
        <taxon>Eukaryota</taxon>
        <taxon>Metazoa</taxon>
        <taxon>Ecdysozoa</taxon>
        <taxon>Nematoda</taxon>
        <taxon>Chromadorea</taxon>
        <taxon>Rhabditida</taxon>
        <taxon>Spirurina</taxon>
        <taxon>Spiruromorpha</taxon>
        <taxon>Filarioidea</taxon>
        <taxon>Onchocercidae</taxon>
        <taxon>Wuchereria</taxon>
    </lineage>
</organism>
<dbReference type="OrthoDB" id="5860767at2759"/>
<dbReference type="AlphaFoldDB" id="A0A3P7E078"/>
<accession>A0A3P7E078</accession>
<evidence type="ECO:0000313" key="2">
    <source>
        <dbReference type="EMBL" id="VDM09474.1"/>
    </source>
</evidence>
<evidence type="ECO:0000313" key="3">
    <source>
        <dbReference type="Proteomes" id="UP000270924"/>
    </source>
</evidence>
<dbReference type="OMA" id="REVHPHW"/>
<name>A0A3P7E078_WUCBA</name>
<protein>
    <submittedName>
        <fullName evidence="2">Uncharacterized protein</fullName>
    </submittedName>
</protein>
<keyword evidence="1" id="KW-0175">Coiled coil</keyword>
<dbReference type="Proteomes" id="UP000270924">
    <property type="component" value="Unassembled WGS sequence"/>
</dbReference>
<sequence>MEQLQILQINAHRFTDIQNAICEEFQSAECSVEMSPELTKPPFNCAFHALGKKIHLLPSGSLIPKDFYQVSATLEGVVVTDGLASEYLHLVLEGGDNWKSPLQKVFNEKLGINWCFLVMELQSGIAQFHMLHAQTKPTKSYSDCIILWLSEVKQAPAWQSLPKPKSKKIVKKSFVDKSIADTETNGKTTIVKATKNSNGQKIVRKKLAAAVAIAPLTTVGVADNDTKTGNDISVNIKKIVVSKERNSLTNSGSDENYINGNGSADSGVSLVDSDIEKSPKCAKNNKLDEQEHIPSMMKQTESMHGAKFVVPLLVPTSKTNLKKTDDDNTAAITNTSVIGNESTCHSDLPASFTMRRSSIKYEMNKKVGRIPEEEEIQKLGDWERPVVQLTNGHSIPDRCLNGRNLLTQMRHSAPIHINLTFPRSLSSGSDNLQRLPSKDDISITRRFADEEIPPVQALQLILKKFSYKELGKLREVHPHWDELCGQALNSGYHELIKKADKLLTDCQRRVHSEPDLHDVLSILTNVQVHILNPVDILRPAMDEGVCCFPYGELLDQTFRIVGKAKEMMEGRKDVTINWKSVAELARRAQLHYRSNLAAMMEEKLGEVIRLKALQSIQRIDSFMIDSTVNKLEKATHMARDELEWEIEQLRQQNTQLKKDNRELKKDCMRLEARVEIIENKFKTMARLLQ</sequence>
<keyword evidence="3" id="KW-1185">Reference proteome</keyword>
<gene>
    <name evidence="2" type="ORF">WBA_LOCUS2860</name>
</gene>
<evidence type="ECO:0000256" key="1">
    <source>
        <dbReference type="SAM" id="Coils"/>
    </source>
</evidence>
<feature type="coiled-coil region" evidence="1">
    <location>
        <begin position="639"/>
        <end position="680"/>
    </location>
</feature>
<dbReference type="InParanoid" id="A0A3P7E078"/>
<dbReference type="EMBL" id="UYWW01000866">
    <property type="protein sequence ID" value="VDM09474.1"/>
    <property type="molecule type" value="Genomic_DNA"/>
</dbReference>